<name>A0ABT6MKI3_9NOCA</name>
<protein>
    <submittedName>
        <fullName evidence="1">Uncharacterized protein</fullName>
    </submittedName>
</protein>
<sequence length="68" mass="7273">MDDHDGQTAVLGRVERLLVLSVELALLLLGDLQPIALLGPQLVGRPLSNPLRRQETALGVAVHTIDIA</sequence>
<evidence type="ECO:0000313" key="1">
    <source>
        <dbReference type="EMBL" id="MDH6284837.1"/>
    </source>
</evidence>
<accession>A0ABT6MKI3</accession>
<organism evidence="1 2">
    <name type="scientific">Prescottella agglutinans</name>
    <dbReference type="NCBI Taxonomy" id="1644129"/>
    <lineage>
        <taxon>Bacteria</taxon>
        <taxon>Bacillati</taxon>
        <taxon>Actinomycetota</taxon>
        <taxon>Actinomycetes</taxon>
        <taxon>Mycobacteriales</taxon>
        <taxon>Nocardiaceae</taxon>
        <taxon>Prescottella</taxon>
    </lineage>
</organism>
<evidence type="ECO:0000313" key="2">
    <source>
        <dbReference type="Proteomes" id="UP001160334"/>
    </source>
</evidence>
<proteinExistence type="predicted"/>
<dbReference type="Proteomes" id="UP001160334">
    <property type="component" value="Unassembled WGS sequence"/>
</dbReference>
<dbReference type="EMBL" id="JARXVC010000028">
    <property type="protein sequence ID" value="MDH6284837.1"/>
    <property type="molecule type" value="Genomic_DNA"/>
</dbReference>
<comment type="caution">
    <text evidence="1">The sequence shown here is derived from an EMBL/GenBank/DDBJ whole genome shotgun (WGS) entry which is preliminary data.</text>
</comment>
<keyword evidence="2" id="KW-1185">Reference proteome</keyword>
<reference evidence="1 2" key="1">
    <citation type="submission" date="2023-04" db="EMBL/GenBank/DDBJ databases">
        <title>Forest soil microbial communities from Buena Vista Peninsula, Colon Province, Panama.</title>
        <authorList>
            <person name="Bouskill N."/>
        </authorList>
    </citation>
    <scope>NUCLEOTIDE SEQUENCE [LARGE SCALE GENOMIC DNA]</scope>
    <source>
        <strain evidence="1 2">CFH S0262</strain>
    </source>
</reference>
<gene>
    <name evidence="1" type="ORF">M2280_006100</name>
</gene>
<dbReference type="RefSeq" id="WP_280764024.1">
    <property type="nucleotide sequence ID" value="NZ_JARXVC010000028.1"/>
</dbReference>